<dbReference type="InterPro" id="IPR027267">
    <property type="entry name" value="AH/BAR_dom_sf"/>
</dbReference>
<dbReference type="AlphaFoldDB" id="A0A8J1XZR8"/>
<accession>A0A8J1XZR8</accession>
<evidence type="ECO:0000313" key="2">
    <source>
        <dbReference type="Proteomes" id="UP000749559"/>
    </source>
</evidence>
<sequence length="313" mass="35554">MWKLTMFALGLLCAVVLLCPCEAKIADTDMEEPAKELSVRGDPTPIAFPGVDAIMDDLNTFTTSFKEFQAMVFSSTIDIIIDFLKMLIILLEALKEKLQAAKHFLNGLPFTGPLVKALEELCKWIEKLLKLLKSLLKAFEALESFFNKLKELLGEAESSSQALGDSSSTPSLSKLFKMLSQVLKEIRTAVFCKCPWPEKLAHFKRLLESIRRLIALKESIMAGLKPSNILYQLLVKLDEYLDQILKYMQNAISQERNIRRSYSQASRAARMIQWCKIPGIICICDHNVNPQMFWCPMPRYKGCDCRPPNPHCI</sequence>
<dbReference type="EMBL" id="CAIIXF020000009">
    <property type="protein sequence ID" value="CAH1795614.1"/>
    <property type="molecule type" value="Genomic_DNA"/>
</dbReference>
<reference evidence="1" key="1">
    <citation type="submission" date="2022-03" db="EMBL/GenBank/DDBJ databases">
        <authorList>
            <person name="Martin C."/>
        </authorList>
    </citation>
    <scope>NUCLEOTIDE SEQUENCE</scope>
</reference>
<gene>
    <name evidence="1" type="ORF">OFUS_LOCUS20130</name>
</gene>
<organism evidence="1 2">
    <name type="scientific">Owenia fusiformis</name>
    <name type="common">Polychaete worm</name>
    <dbReference type="NCBI Taxonomy" id="6347"/>
    <lineage>
        <taxon>Eukaryota</taxon>
        <taxon>Metazoa</taxon>
        <taxon>Spiralia</taxon>
        <taxon>Lophotrochozoa</taxon>
        <taxon>Annelida</taxon>
        <taxon>Polychaeta</taxon>
        <taxon>Sedentaria</taxon>
        <taxon>Canalipalpata</taxon>
        <taxon>Sabellida</taxon>
        <taxon>Oweniida</taxon>
        <taxon>Oweniidae</taxon>
        <taxon>Owenia</taxon>
    </lineage>
</organism>
<name>A0A8J1XZR8_OWEFU</name>
<keyword evidence="2" id="KW-1185">Reference proteome</keyword>
<proteinExistence type="predicted"/>
<evidence type="ECO:0000313" key="1">
    <source>
        <dbReference type="EMBL" id="CAH1795614.1"/>
    </source>
</evidence>
<protein>
    <submittedName>
        <fullName evidence="1">Uncharacterized protein</fullName>
    </submittedName>
</protein>
<dbReference type="Proteomes" id="UP000749559">
    <property type="component" value="Unassembled WGS sequence"/>
</dbReference>
<comment type="caution">
    <text evidence="1">The sequence shown here is derived from an EMBL/GenBank/DDBJ whole genome shotgun (WGS) entry which is preliminary data.</text>
</comment>
<dbReference type="Gene3D" id="1.20.1270.60">
    <property type="entry name" value="Arfaptin homology (AH) domain/BAR domain"/>
    <property type="match status" value="1"/>
</dbReference>